<dbReference type="EMBL" id="WIXP02000012">
    <property type="protein sequence ID" value="KAF6201479.1"/>
    <property type="molecule type" value="Genomic_DNA"/>
</dbReference>
<proteinExistence type="predicted"/>
<dbReference type="AlphaFoldDB" id="A0A8S9WZ36"/>
<protein>
    <submittedName>
        <fullName evidence="1">Uncharacterized protein</fullName>
    </submittedName>
</protein>
<comment type="caution">
    <text evidence="1">The sequence shown here is derived from an EMBL/GenBank/DDBJ whole genome shotgun (WGS) entry which is preliminary data.</text>
</comment>
<accession>A0A8S9WZ36</accession>
<dbReference type="Proteomes" id="UP000466442">
    <property type="component" value="Linkage Group LG12"/>
</dbReference>
<organism evidence="1 2">
    <name type="scientific">Apolygus lucorum</name>
    <name type="common">Small green plant bug</name>
    <name type="synonym">Lygocoris lucorum</name>
    <dbReference type="NCBI Taxonomy" id="248454"/>
    <lineage>
        <taxon>Eukaryota</taxon>
        <taxon>Metazoa</taxon>
        <taxon>Ecdysozoa</taxon>
        <taxon>Arthropoda</taxon>
        <taxon>Hexapoda</taxon>
        <taxon>Insecta</taxon>
        <taxon>Pterygota</taxon>
        <taxon>Neoptera</taxon>
        <taxon>Paraneoptera</taxon>
        <taxon>Hemiptera</taxon>
        <taxon>Heteroptera</taxon>
        <taxon>Panheteroptera</taxon>
        <taxon>Cimicomorpha</taxon>
        <taxon>Miridae</taxon>
        <taxon>Mirini</taxon>
        <taxon>Apolygus</taxon>
    </lineage>
</organism>
<sequence length="84" mass="9321">MLLRSLSIPYVFFMSVKRLASAPACSSHIGGLMCDVAKSPLLQLSIKAVCNLRDHLLGYIRHLDLFLCNASHLVEEVSIYTCLL</sequence>
<keyword evidence="2" id="KW-1185">Reference proteome</keyword>
<name>A0A8S9WZ36_APOLU</name>
<gene>
    <name evidence="1" type="ORF">GE061_003870</name>
</gene>
<evidence type="ECO:0000313" key="1">
    <source>
        <dbReference type="EMBL" id="KAF6201479.1"/>
    </source>
</evidence>
<reference evidence="1" key="1">
    <citation type="journal article" date="2021" name="Mol. Ecol. Resour.">
        <title>Apolygus lucorum genome provides insights into omnivorousness and mesophyll feeding.</title>
        <authorList>
            <person name="Liu Y."/>
            <person name="Liu H."/>
            <person name="Wang H."/>
            <person name="Huang T."/>
            <person name="Liu B."/>
            <person name="Yang B."/>
            <person name="Yin L."/>
            <person name="Li B."/>
            <person name="Zhang Y."/>
            <person name="Zhang S."/>
            <person name="Jiang F."/>
            <person name="Zhang X."/>
            <person name="Ren Y."/>
            <person name="Wang B."/>
            <person name="Wang S."/>
            <person name="Lu Y."/>
            <person name="Wu K."/>
            <person name="Fan W."/>
            <person name="Wang G."/>
        </authorList>
    </citation>
    <scope>NUCLEOTIDE SEQUENCE</scope>
    <source>
        <strain evidence="1">12Hb</strain>
    </source>
</reference>
<evidence type="ECO:0000313" key="2">
    <source>
        <dbReference type="Proteomes" id="UP000466442"/>
    </source>
</evidence>